<accession>A0A699HSY4</accession>
<protein>
    <submittedName>
        <fullName evidence="1">Uncharacterized protein</fullName>
    </submittedName>
</protein>
<feature type="non-terminal residue" evidence="1">
    <location>
        <position position="1"/>
    </location>
</feature>
<dbReference type="AlphaFoldDB" id="A0A699HSY4"/>
<reference evidence="1" key="1">
    <citation type="journal article" date="2019" name="Sci. Rep.">
        <title>Draft genome of Tanacetum cinerariifolium, the natural source of mosquito coil.</title>
        <authorList>
            <person name="Yamashiro T."/>
            <person name="Shiraishi A."/>
            <person name="Satake H."/>
            <person name="Nakayama K."/>
        </authorList>
    </citation>
    <scope>NUCLEOTIDE SEQUENCE</scope>
</reference>
<organism evidence="1">
    <name type="scientific">Tanacetum cinerariifolium</name>
    <name type="common">Dalmatian daisy</name>
    <name type="synonym">Chrysanthemum cinerariifolium</name>
    <dbReference type="NCBI Taxonomy" id="118510"/>
    <lineage>
        <taxon>Eukaryota</taxon>
        <taxon>Viridiplantae</taxon>
        <taxon>Streptophyta</taxon>
        <taxon>Embryophyta</taxon>
        <taxon>Tracheophyta</taxon>
        <taxon>Spermatophyta</taxon>
        <taxon>Magnoliopsida</taxon>
        <taxon>eudicotyledons</taxon>
        <taxon>Gunneridae</taxon>
        <taxon>Pentapetalae</taxon>
        <taxon>asterids</taxon>
        <taxon>campanulids</taxon>
        <taxon>Asterales</taxon>
        <taxon>Asteraceae</taxon>
        <taxon>Asteroideae</taxon>
        <taxon>Anthemideae</taxon>
        <taxon>Anthemidinae</taxon>
        <taxon>Tanacetum</taxon>
    </lineage>
</organism>
<evidence type="ECO:0000313" key="1">
    <source>
        <dbReference type="EMBL" id="GEY79601.1"/>
    </source>
</evidence>
<proteinExistence type="predicted"/>
<comment type="caution">
    <text evidence="1">The sequence shown here is derived from an EMBL/GenBank/DDBJ whole genome shotgun (WGS) entry which is preliminary data.</text>
</comment>
<feature type="non-terminal residue" evidence="1">
    <location>
        <position position="56"/>
    </location>
</feature>
<name>A0A699HSY4_TANCI</name>
<gene>
    <name evidence="1" type="ORF">Tci_451575</name>
</gene>
<sequence>GNNRSEIRGSPWHTTLVEGNDTINLNSIAKKQKQLKCSNYPTDDLFEWSVWLPFTP</sequence>
<dbReference type="EMBL" id="BKCJ010210509">
    <property type="protein sequence ID" value="GEY79601.1"/>
    <property type="molecule type" value="Genomic_DNA"/>
</dbReference>